<protein>
    <submittedName>
        <fullName evidence="8">Protein kinase C-binding protein 1</fullName>
    </submittedName>
</protein>
<proteinExistence type="predicted"/>
<dbReference type="Pfam" id="PF18701">
    <property type="entry name" value="DUF5641"/>
    <property type="match status" value="1"/>
</dbReference>
<evidence type="ECO:0000256" key="5">
    <source>
        <dbReference type="SAM" id="Coils"/>
    </source>
</evidence>
<keyword evidence="8" id="KW-0418">Kinase</keyword>
<feature type="region of interest" description="Disordered" evidence="6">
    <location>
        <begin position="957"/>
        <end position="1022"/>
    </location>
</feature>
<dbReference type="GO" id="GO:0008270">
    <property type="term" value="F:zinc ion binding"/>
    <property type="evidence" value="ECO:0007669"/>
    <property type="project" value="UniProtKB-KW"/>
</dbReference>
<feature type="coiled-coil region" evidence="5">
    <location>
        <begin position="742"/>
        <end position="769"/>
    </location>
</feature>
<dbReference type="PROSITE" id="PS01360">
    <property type="entry name" value="ZF_MYND_1"/>
    <property type="match status" value="1"/>
</dbReference>
<feature type="region of interest" description="Disordered" evidence="6">
    <location>
        <begin position="583"/>
        <end position="602"/>
    </location>
</feature>
<name>A0A8X6UMU5_NEPPI</name>
<feature type="compositionally biased region" description="Basic residues" evidence="6">
    <location>
        <begin position="1011"/>
        <end position="1022"/>
    </location>
</feature>
<dbReference type="GO" id="GO:0005737">
    <property type="term" value="C:cytoplasm"/>
    <property type="evidence" value="ECO:0007669"/>
    <property type="project" value="TreeGrafter"/>
</dbReference>
<keyword evidence="5" id="KW-0175">Coiled coil</keyword>
<evidence type="ECO:0000256" key="2">
    <source>
        <dbReference type="ARBA" id="ARBA00022771"/>
    </source>
</evidence>
<dbReference type="Gene3D" id="2.30.30.140">
    <property type="match status" value="1"/>
</dbReference>
<dbReference type="InterPro" id="IPR036427">
    <property type="entry name" value="Bromodomain-like_sf"/>
</dbReference>
<dbReference type="GO" id="GO:0016301">
    <property type="term" value="F:kinase activity"/>
    <property type="evidence" value="ECO:0007669"/>
    <property type="project" value="UniProtKB-KW"/>
</dbReference>
<dbReference type="PANTHER" id="PTHR46453:SF5">
    <property type="entry name" value="PROTEIN KINASE C-BINDING PROTEIN 1 ISOFORM X1"/>
    <property type="match status" value="1"/>
</dbReference>
<dbReference type="SUPFAM" id="SSF63748">
    <property type="entry name" value="Tudor/PWWP/MBT"/>
    <property type="match status" value="1"/>
</dbReference>
<dbReference type="GO" id="GO:0005634">
    <property type="term" value="C:nucleus"/>
    <property type="evidence" value="ECO:0007669"/>
    <property type="project" value="TreeGrafter"/>
</dbReference>
<dbReference type="PROSITE" id="PS50812">
    <property type="entry name" value="PWWP"/>
    <property type="match status" value="1"/>
</dbReference>
<feature type="region of interest" description="Disordered" evidence="6">
    <location>
        <begin position="613"/>
        <end position="650"/>
    </location>
</feature>
<dbReference type="SUPFAM" id="SSF144232">
    <property type="entry name" value="HIT/MYND zinc finger-like"/>
    <property type="match status" value="1"/>
</dbReference>
<evidence type="ECO:0000256" key="1">
    <source>
        <dbReference type="ARBA" id="ARBA00022723"/>
    </source>
</evidence>
<keyword evidence="1" id="KW-0479">Metal-binding</keyword>
<comment type="caution">
    <text evidence="8">The sequence shown here is derived from an EMBL/GenBank/DDBJ whole genome shotgun (WGS) entry which is preliminary data.</text>
</comment>
<evidence type="ECO:0000256" key="4">
    <source>
        <dbReference type="ARBA" id="ARBA00023117"/>
    </source>
</evidence>
<reference evidence="8" key="1">
    <citation type="submission" date="2020-08" db="EMBL/GenBank/DDBJ databases">
        <title>Multicomponent nature underlies the extraordinary mechanical properties of spider dragline silk.</title>
        <authorList>
            <person name="Kono N."/>
            <person name="Nakamura H."/>
            <person name="Mori M."/>
            <person name="Yoshida Y."/>
            <person name="Ohtoshi R."/>
            <person name="Malay A.D."/>
            <person name="Moran D.A.P."/>
            <person name="Tomita M."/>
            <person name="Numata K."/>
            <person name="Arakawa K."/>
        </authorList>
    </citation>
    <scope>NUCLEOTIDE SEQUENCE</scope>
</reference>
<evidence type="ECO:0000256" key="6">
    <source>
        <dbReference type="SAM" id="MobiDB-lite"/>
    </source>
</evidence>
<dbReference type="SUPFAM" id="SSF47370">
    <property type="entry name" value="Bromodomain"/>
    <property type="match status" value="1"/>
</dbReference>
<feature type="compositionally biased region" description="Polar residues" evidence="6">
    <location>
        <begin position="614"/>
        <end position="648"/>
    </location>
</feature>
<keyword evidence="9" id="KW-1185">Reference proteome</keyword>
<evidence type="ECO:0000259" key="7">
    <source>
        <dbReference type="PROSITE" id="PS50812"/>
    </source>
</evidence>
<gene>
    <name evidence="8" type="primary">ZMYND8_0</name>
    <name evidence="8" type="ORF">NPIL_158011</name>
</gene>
<dbReference type="Proteomes" id="UP000887013">
    <property type="component" value="Unassembled WGS sequence"/>
</dbReference>
<dbReference type="InterPro" id="IPR000313">
    <property type="entry name" value="PWWP_dom"/>
</dbReference>
<evidence type="ECO:0000313" key="8">
    <source>
        <dbReference type="EMBL" id="GFU25869.1"/>
    </source>
</evidence>
<keyword evidence="3" id="KW-0862">Zinc</keyword>
<accession>A0A8X6UMU5</accession>
<evidence type="ECO:0000256" key="3">
    <source>
        <dbReference type="ARBA" id="ARBA00022833"/>
    </source>
</evidence>
<evidence type="ECO:0000313" key="9">
    <source>
        <dbReference type="Proteomes" id="UP000887013"/>
    </source>
</evidence>
<feature type="domain" description="PWWP" evidence="7">
    <location>
        <begin position="333"/>
        <end position="383"/>
    </location>
</feature>
<dbReference type="AlphaFoldDB" id="A0A8X6UMU5"/>
<keyword evidence="4" id="KW-0103">Bromodomain</keyword>
<feature type="compositionally biased region" description="Polar residues" evidence="6">
    <location>
        <begin position="984"/>
        <end position="1010"/>
    </location>
</feature>
<dbReference type="InterPro" id="IPR040676">
    <property type="entry name" value="DUF5641"/>
</dbReference>
<keyword evidence="2" id="KW-0863">Zinc-finger</keyword>
<dbReference type="PANTHER" id="PTHR46453">
    <property type="entry name" value="PROTEIN KINASE C-BINDING PROTEIN 1"/>
    <property type="match status" value="1"/>
</dbReference>
<feature type="compositionally biased region" description="Polar residues" evidence="6">
    <location>
        <begin position="583"/>
        <end position="593"/>
    </location>
</feature>
<dbReference type="InterPro" id="IPR002893">
    <property type="entry name" value="Znf_MYND"/>
</dbReference>
<dbReference type="OrthoDB" id="298344at2759"/>
<keyword evidence="8" id="KW-0808">Transferase</keyword>
<dbReference type="GO" id="GO:0003714">
    <property type="term" value="F:transcription corepressor activity"/>
    <property type="evidence" value="ECO:0007669"/>
    <property type="project" value="TreeGrafter"/>
</dbReference>
<dbReference type="Gene3D" id="1.20.920.10">
    <property type="entry name" value="Bromodomain-like"/>
    <property type="match status" value="1"/>
</dbReference>
<organism evidence="8 9">
    <name type="scientific">Nephila pilipes</name>
    <name type="common">Giant wood spider</name>
    <name type="synonym">Nephila maculata</name>
    <dbReference type="NCBI Taxonomy" id="299642"/>
    <lineage>
        <taxon>Eukaryota</taxon>
        <taxon>Metazoa</taxon>
        <taxon>Ecdysozoa</taxon>
        <taxon>Arthropoda</taxon>
        <taxon>Chelicerata</taxon>
        <taxon>Arachnida</taxon>
        <taxon>Araneae</taxon>
        <taxon>Araneomorphae</taxon>
        <taxon>Entelegynae</taxon>
        <taxon>Araneoidea</taxon>
        <taxon>Nephilidae</taxon>
        <taxon>Nephila</taxon>
    </lineage>
</organism>
<sequence>MIKKRLHWLLGRVLELFPGKDGIIRLVELRTEKGNVLRPIERLYPLELKLNYEQVVSENRKGPEVVTEYPELNTDSNKTVPQFLSCGSCKMRPTKRIYSAEKKNPKYLKKRSYPFVEEAEDTAEEEAKKQCVIRTIEDGREIDNYCWVCHKLGQDKSCNICLRAYHDDCLTRYSGKFTELNVCPECQLESLDGTVLSKFLTLEKLKPLLRAVTIRAFDKKREKKEILLRWPQTMELNEIAKIIDFEILLDNINKDVHYTKTTEFYSDIKCMYHNCCIAFGANSDQARVAEQLRKHFKKELLDLESCPECYYFLYTDEPDVNELDRFVRVCTPPHDIVWAQLTGHPFWPAKCLKVVKGMAHVRFFGEHEISDLPLNKCFHISVSHPKFKNSDITKPDSGPKSVRYKNANMELNKYIQLYKRVFGDFPFHPHRTHYKPKESIQEMNSDEIEVVAEDENQENQLSYGTIRRRQLKMEGNVQDEDSSTFEFSEGCEDTAMLGEIPENQPRNVQSNQETNGFDSPVTSVSMTFSAESYSSNPILCSSDYTPESAIHETPSENARNFDGILLVDDLNSAVNTEAFASFNPQGAFSSGNPKSRLDPSISLIHNPGGVCSHIPTSSMNSEPSSAGTVESHAENSNASTEIISNPSESMEDDVVILDPPPENGRYAAQGELFNPSLVLPFILEPEPQLKSLFQHGQYILAAFFVRLWALLQKCPSAPERLSYSNALWKKYEGLYKAEVMEKEGFKAQCVALKEQVNSLNRDLENYNEREFNIHSKSHNADGHLTNLEGGHEDLVGNSKLIIEHLRNSLEMKDQMIETLKKESSQLKLENEELKKNSDNQKTEIEKLKEEIKSDRILSYIMNDYCRICRSPANIHCCLNHNYCSTFCKNSDYPKHAQICPNQKKKLSKPELASTSQLSMHCKRMKYKKQEGNEKIKISVEERKAQFIQTTETIEFIDAPSTFEETNKESTSSIADDTETDDDSMSLTSPASPTLESPPSNNVLTKSTRFYSSKRTRSSHCHQ</sequence>
<feature type="coiled-coil region" evidence="5">
    <location>
        <begin position="802"/>
        <end position="857"/>
    </location>
</feature>
<dbReference type="EMBL" id="BMAW01128512">
    <property type="protein sequence ID" value="GFU25869.1"/>
    <property type="molecule type" value="Genomic_DNA"/>
</dbReference>